<dbReference type="InterPro" id="IPR017595">
    <property type="entry name" value="OHCU_decarboxylase-2"/>
</dbReference>
<evidence type="ECO:0000256" key="2">
    <source>
        <dbReference type="ARBA" id="ARBA00004754"/>
    </source>
</evidence>
<protein>
    <recommendedName>
        <fullName evidence="3">2-oxo-4-hydroxy-4-carboxy-5-ureidoimidazoline decarboxylase</fullName>
        <ecNumber evidence="3">4.1.1.97</ecNumber>
    </recommendedName>
</protein>
<dbReference type="PANTHER" id="PTHR43466">
    <property type="entry name" value="2-OXO-4-HYDROXY-4-CARBOXY-5-UREIDOIMIDAZOLINE DECARBOXYLASE-RELATED"/>
    <property type="match status" value="1"/>
</dbReference>
<reference evidence="9 10" key="1">
    <citation type="submission" date="2020-04" db="EMBL/GenBank/DDBJ databases">
        <title>Arthrobacter sp. nov.</title>
        <authorList>
            <person name="Liu S."/>
        </authorList>
    </citation>
    <scope>NUCLEOTIDE SEQUENCE [LARGE SCALE GENOMIC DNA]</scope>
    <source>
        <strain evidence="9 10">E918</strain>
    </source>
</reference>
<comment type="catalytic activity">
    <reaction evidence="1">
        <text>5-hydroxy-2-oxo-4-ureido-2,5-dihydro-1H-imidazole-5-carboxylate + H(+) = (S)-allantoin + CO2</text>
        <dbReference type="Rhea" id="RHEA:26301"/>
        <dbReference type="ChEBI" id="CHEBI:15378"/>
        <dbReference type="ChEBI" id="CHEBI:15678"/>
        <dbReference type="ChEBI" id="CHEBI:16526"/>
        <dbReference type="ChEBI" id="CHEBI:58639"/>
        <dbReference type="EC" id="4.1.1.97"/>
    </reaction>
</comment>
<dbReference type="SUPFAM" id="SSF158694">
    <property type="entry name" value="UraD-Like"/>
    <property type="match status" value="1"/>
</dbReference>
<evidence type="ECO:0000256" key="5">
    <source>
        <dbReference type="ARBA" id="ARBA00022793"/>
    </source>
</evidence>
<gene>
    <name evidence="9" type="primary">uraD</name>
    <name evidence="9" type="ORF">HGG74_19875</name>
</gene>
<evidence type="ECO:0000256" key="3">
    <source>
        <dbReference type="ARBA" id="ARBA00012257"/>
    </source>
</evidence>
<dbReference type="Pfam" id="PF09349">
    <property type="entry name" value="OHCU_decarbox"/>
    <property type="match status" value="1"/>
</dbReference>
<evidence type="ECO:0000256" key="1">
    <source>
        <dbReference type="ARBA" id="ARBA00001163"/>
    </source>
</evidence>
<dbReference type="NCBIfam" id="NF010372">
    <property type="entry name" value="PRK13798.1"/>
    <property type="match status" value="1"/>
</dbReference>
<dbReference type="InterPro" id="IPR036778">
    <property type="entry name" value="OHCU_decarboxylase_sf"/>
</dbReference>
<evidence type="ECO:0000256" key="7">
    <source>
        <dbReference type="SAM" id="MobiDB-lite"/>
    </source>
</evidence>
<dbReference type="EC" id="4.1.1.97" evidence="3"/>
<dbReference type="NCBIfam" id="TIGR03180">
    <property type="entry name" value="UraD_2"/>
    <property type="match status" value="1"/>
</dbReference>
<dbReference type="GO" id="GO:0006144">
    <property type="term" value="P:purine nucleobase metabolic process"/>
    <property type="evidence" value="ECO:0007669"/>
    <property type="project" value="UniProtKB-KW"/>
</dbReference>
<proteinExistence type="predicted"/>
<keyword evidence="10" id="KW-1185">Reference proteome</keyword>
<name>A0A7X6QMI3_9MICC</name>
<feature type="region of interest" description="Disordered" evidence="7">
    <location>
        <begin position="74"/>
        <end position="97"/>
    </location>
</feature>
<sequence length="164" mass="17879">MDLNLFNAASAEEAAAVLRPCVDIQRWIDQIVQERPFSSVDELAAFAGRAAHPWSVEEIDGALAHHPRIGERAAGTSTEAGMSRREQAGVDQSGETARRIRAGNEAYEDKFGRVFLIRAAGRSAGEILAELERRLGHSPEDELPVIAGQLREIAVLRLRGVLEA</sequence>
<dbReference type="EMBL" id="JAAZSQ010000033">
    <property type="protein sequence ID" value="NKX56734.1"/>
    <property type="molecule type" value="Genomic_DNA"/>
</dbReference>
<evidence type="ECO:0000256" key="6">
    <source>
        <dbReference type="ARBA" id="ARBA00023239"/>
    </source>
</evidence>
<comment type="caution">
    <text evidence="9">The sequence shown here is derived from an EMBL/GenBank/DDBJ whole genome shotgun (WGS) entry which is preliminary data.</text>
</comment>
<dbReference type="GO" id="GO:0019628">
    <property type="term" value="P:urate catabolic process"/>
    <property type="evidence" value="ECO:0007669"/>
    <property type="project" value="TreeGrafter"/>
</dbReference>
<dbReference type="InterPro" id="IPR018020">
    <property type="entry name" value="OHCU_decarboxylase"/>
</dbReference>
<accession>A0A7X6QMI3</accession>
<evidence type="ECO:0000313" key="9">
    <source>
        <dbReference type="EMBL" id="NKX56734.1"/>
    </source>
</evidence>
<dbReference type="AlphaFoldDB" id="A0A7X6QMI3"/>
<dbReference type="RefSeq" id="WP_168489191.1">
    <property type="nucleotide sequence ID" value="NZ_JAAZSQ010000033.1"/>
</dbReference>
<dbReference type="PANTHER" id="PTHR43466:SF1">
    <property type="entry name" value="2-OXO-4-HYDROXY-4-CARBOXY-5-UREIDOIMIDAZOLINE DECARBOXYLASE-RELATED"/>
    <property type="match status" value="1"/>
</dbReference>
<dbReference type="GO" id="GO:0051997">
    <property type="term" value="F:2-oxo-4-hydroxy-4-carboxy-5-ureidoimidazoline decarboxylase activity"/>
    <property type="evidence" value="ECO:0007669"/>
    <property type="project" value="UniProtKB-EC"/>
</dbReference>
<keyword evidence="5" id="KW-0210">Decarboxylase</keyword>
<keyword evidence="4" id="KW-0659">Purine metabolism</keyword>
<comment type="pathway">
    <text evidence="2">Purine metabolism; urate degradation; (S)-allantoin from urate: step 3/3.</text>
</comment>
<organism evidence="9 10">
    <name type="scientific">Arthrobacter mobilis</name>
    <dbReference type="NCBI Taxonomy" id="2724944"/>
    <lineage>
        <taxon>Bacteria</taxon>
        <taxon>Bacillati</taxon>
        <taxon>Actinomycetota</taxon>
        <taxon>Actinomycetes</taxon>
        <taxon>Micrococcales</taxon>
        <taxon>Micrococcaceae</taxon>
        <taxon>Arthrobacter</taxon>
    </lineage>
</organism>
<dbReference type="Proteomes" id="UP000544090">
    <property type="component" value="Unassembled WGS sequence"/>
</dbReference>
<keyword evidence="6 9" id="KW-0456">Lyase</keyword>
<evidence type="ECO:0000259" key="8">
    <source>
        <dbReference type="Pfam" id="PF09349"/>
    </source>
</evidence>
<evidence type="ECO:0000313" key="10">
    <source>
        <dbReference type="Proteomes" id="UP000544090"/>
    </source>
</evidence>
<evidence type="ECO:0000256" key="4">
    <source>
        <dbReference type="ARBA" id="ARBA00022631"/>
    </source>
</evidence>
<dbReference type="Gene3D" id="1.10.3330.10">
    <property type="entry name" value="Oxo-4-hydroxy-4-carboxy-5-ureidoimidazoline decarboxylase"/>
    <property type="match status" value="1"/>
</dbReference>
<feature type="domain" description="Oxo-4-hydroxy-4-carboxy-5-ureidoimidazoline decarboxylase" evidence="8">
    <location>
        <begin position="7"/>
        <end position="159"/>
    </location>
</feature>